<comment type="caution">
    <text evidence="11">The sequence shown here is derived from an EMBL/GenBank/DDBJ whole genome shotgun (WGS) entry which is preliminary data.</text>
</comment>
<dbReference type="AlphaFoldDB" id="A0A7X6HDB1"/>
<evidence type="ECO:0000256" key="2">
    <source>
        <dbReference type="ARBA" id="ARBA00022679"/>
    </source>
</evidence>
<dbReference type="Proteomes" id="UP000544090">
    <property type="component" value="Unassembled WGS sequence"/>
</dbReference>
<dbReference type="GO" id="GO:0016779">
    <property type="term" value="F:nucleotidyltransferase activity"/>
    <property type="evidence" value="ECO:0007669"/>
    <property type="project" value="UniProtKB-KW"/>
</dbReference>
<keyword evidence="3 11" id="KW-0548">Nucleotidyltransferase</keyword>
<keyword evidence="12" id="KW-1185">Reference proteome</keyword>
<keyword evidence="4" id="KW-0547">Nucleotide-binding</keyword>
<proteinExistence type="predicted"/>
<evidence type="ECO:0000256" key="6">
    <source>
        <dbReference type="ARBA" id="ARBA00023268"/>
    </source>
</evidence>
<dbReference type="NCBIfam" id="TIGR00125">
    <property type="entry name" value="cyt_tran_rel"/>
    <property type="match status" value="1"/>
</dbReference>
<dbReference type="Pfam" id="PF00294">
    <property type="entry name" value="PfkB"/>
    <property type="match status" value="1"/>
</dbReference>
<dbReference type="GO" id="GO:0005524">
    <property type="term" value="F:ATP binding"/>
    <property type="evidence" value="ECO:0007669"/>
    <property type="project" value="UniProtKB-KW"/>
</dbReference>
<evidence type="ECO:0000256" key="5">
    <source>
        <dbReference type="ARBA" id="ARBA00022840"/>
    </source>
</evidence>
<keyword evidence="7" id="KW-0119">Carbohydrate metabolism</keyword>
<dbReference type="InterPro" id="IPR004821">
    <property type="entry name" value="Cyt_trans-like"/>
</dbReference>
<evidence type="ECO:0000313" key="11">
    <source>
        <dbReference type="EMBL" id="NKX54134.1"/>
    </source>
</evidence>
<dbReference type="Gene3D" id="3.40.1190.20">
    <property type="match status" value="1"/>
</dbReference>
<dbReference type="InterPro" id="IPR050385">
    <property type="entry name" value="Archaeal_FAD_synthase"/>
</dbReference>
<dbReference type="GO" id="GO:0005975">
    <property type="term" value="P:carbohydrate metabolic process"/>
    <property type="evidence" value="ECO:0007669"/>
    <property type="project" value="InterPro"/>
</dbReference>
<dbReference type="NCBIfam" id="TIGR02199">
    <property type="entry name" value="rfaE_dom_II"/>
    <property type="match status" value="1"/>
</dbReference>
<evidence type="ECO:0000313" key="12">
    <source>
        <dbReference type="Proteomes" id="UP000544090"/>
    </source>
</evidence>
<evidence type="ECO:0000256" key="1">
    <source>
        <dbReference type="ARBA" id="ARBA00012519"/>
    </source>
</evidence>
<dbReference type="PANTHER" id="PTHR43793">
    <property type="entry name" value="FAD SYNTHASE"/>
    <property type="match status" value="1"/>
</dbReference>
<keyword evidence="5" id="KW-0067">ATP-binding</keyword>
<accession>A0A7X6HDB1</accession>
<dbReference type="InterPro" id="IPR011611">
    <property type="entry name" value="PfkB_dom"/>
</dbReference>
<keyword evidence="2 11" id="KW-0808">Transferase</keyword>
<evidence type="ECO:0000256" key="3">
    <source>
        <dbReference type="ARBA" id="ARBA00022695"/>
    </source>
</evidence>
<dbReference type="SUPFAM" id="SSF52374">
    <property type="entry name" value="Nucleotidylyl transferase"/>
    <property type="match status" value="1"/>
</dbReference>
<dbReference type="InterPro" id="IPR014729">
    <property type="entry name" value="Rossmann-like_a/b/a_fold"/>
</dbReference>
<dbReference type="InterPro" id="IPR029056">
    <property type="entry name" value="Ribokinase-like"/>
</dbReference>
<dbReference type="Gene3D" id="3.40.50.620">
    <property type="entry name" value="HUPs"/>
    <property type="match status" value="1"/>
</dbReference>
<gene>
    <name evidence="11" type="primary">rfaE2</name>
    <name evidence="11" type="ORF">HGG74_06165</name>
</gene>
<evidence type="ECO:0000259" key="9">
    <source>
        <dbReference type="Pfam" id="PF00294"/>
    </source>
</evidence>
<protein>
    <recommendedName>
        <fullName evidence="1">D-glycero-beta-D-manno-heptose 1-phosphate adenylyltransferase</fullName>
        <ecNumber evidence="1">2.7.7.70</ecNumber>
    </recommendedName>
</protein>
<evidence type="ECO:0000259" key="10">
    <source>
        <dbReference type="Pfam" id="PF01467"/>
    </source>
</evidence>
<keyword evidence="6" id="KW-0511">Multifunctional enzyme</keyword>
<feature type="domain" description="Carbohydrate kinase PfkB" evidence="9">
    <location>
        <begin position="2"/>
        <end position="280"/>
    </location>
</feature>
<dbReference type="GO" id="GO:0016773">
    <property type="term" value="F:phosphotransferase activity, alcohol group as acceptor"/>
    <property type="evidence" value="ECO:0007669"/>
    <property type="project" value="InterPro"/>
</dbReference>
<dbReference type="Pfam" id="PF01467">
    <property type="entry name" value="CTP_transf_like"/>
    <property type="match status" value="1"/>
</dbReference>
<organism evidence="11 12">
    <name type="scientific">Arthrobacter mobilis</name>
    <dbReference type="NCBI Taxonomy" id="2724944"/>
    <lineage>
        <taxon>Bacteria</taxon>
        <taxon>Bacillati</taxon>
        <taxon>Actinomycetota</taxon>
        <taxon>Actinomycetes</taxon>
        <taxon>Micrococcales</taxon>
        <taxon>Micrococcaceae</taxon>
        <taxon>Arthrobacter</taxon>
    </lineage>
</organism>
<dbReference type="EMBL" id="JAAZSQ010000004">
    <property type="protein sequence ID" value="NKX54134.1"/>
    <property type="molecule type" value="Genomic_DNA"/>
</dbReference>
<evidence type="ECO:0000256" key="8">
    <source>
        <dbReference type="ARBA" id="ARBA00047428"/>
    </source>
</evidence>
<evidence type="ECO:0000256" key="4">
    <source>
        <dbReference type="ARBA" id="ARBA00022741"/>
    </source>
</evidence>
<sequence>MKIAVVGDVLLDRDLRGGARRLSPDAPVPVVDVETEDLRAGGAGLVATLLSLDGHRVRLVTVLSDDDAAGRLRSVLDGIEVVAGPSGAPTPVKTRIRAHGQAVVRFDEGCAEAPVPEATAEMLEAVRSADVVIVADYGRGLAANARLREVLEACAGQVPVVWDPHPAGAVPVPGVAAVTPNLAEALQSAGTGGGSGARAAAAAASELRARWRSRALVVTMGSHGALVLAEAGLPQLVPAPRTESGDPCGAGDRFAASLAVGLGRGVLVEEAAEAAARDAADFLAAGGVASLRAAPPPRRLRSGGLDALAAALRIREAGGTVVATGGCFDLLHAGHARTLSAARSLGDCLIVCLNSDASVRRLKGEHRPIMSQQDRAELLNSLQCVDGVLIFDEDTPEAALDRLRPDIWVKGGDYTVEQLPEAALVRSWGGQIMTVPYHPARSTTRLAEALARVG</sequence>
<dbReference type="EC" id="2.7.7.70" evidence="1"/>
<evidence type="ECO:0000256" key="7">
    <source>
        <dbReference type="ARBA" id="ARBA00023277"/>
    </source>
</evidence>
<comment type="catalytic activity">
    <reaction evidence="8">
        <text>D-glycero-beta-D-manno-heptose 1-phosphate + ATP + H(+) = ADP-D-glycero-beta-D-manno-heptose + diphosphate</text>
        <dbReference type="Rhea" id="RHEA:27465"/>
        <dbReference type="ChEBI" id="CHEBI:15378"/>
        <dbReference type="ChEBI" id="CHEBI:30616"/>
        <dbReference type="ChEBI" id="CHEBI:33019"/>
        <dbReference type="ChEBI" id="CHEBI:59967"/>
        <dbReference type="ChEBI" id="CHEBI:61593"/>
        <dbReference type="EC" id="2.7.7.70"/>
    </reaction>
</comment>
<name>A0A7X6HDB1_9MICC</name>
<dbReference type="PANTHER" id="PTHR43793:SF2">
    <property type="entry name" value="BIFUNCTIONAL PROTEIN HLDE"/>
    <property type="match status" value="1"/>
</dbReference>
<dbReference type="SUPFAM" id="SSF53613">
    <property type="entry name" value="Ribokinase-like"/>
    <property type="match status" value="1"/>
</dbReference>
<reference evidence="11 12" key="1">
    <citation type="submission" date="2020-04" db="EMBL/GenBank/DDBJ databases">
        <title>Arthrobacter sp. nov.</title>
        <authorList>
            <person name="Liu S."/>
        </authorList>
    </citation>
    <scope>NUCLEOTIDE SEQUENCE [LARGE SCALE GENOMIC DNA]</scope>
    <source>
        <strain evidence="11 12">E918</strain>
    </source>
</reference>
<dbReference type="RefSeq" id="WP_168485644.1">
    <property type="nucleotide sequence ID" value="NZ_JAAZSQ010000004.1"/>
</dbReference>
<feature type="domain" description="Cytidyltransferase-like" evidence="10">
    <location>
        <begin position="324"/>
        <end position="417"/>
    </location>
</feature>
<dbReference type="InterPro" id="IPR011914">
    <property type="entry name" value="RfaE_dom_II"/>
</dbReference>